<reference evidence="7" key="1">
    <citation type="submission" date="2014-11" db="EMBL/GenBank/DDBJ databases">
        <authorList>
            <person name="Malar M.C."/>
            <person name="Sen D."/>
            <person name="Tripathy S."/>
        </authorList>
    </citation>
    <scope>NUCLEOTIDE SEQUENCE</scope>
    <source>
        <strain evidence="7">BDU141951</strain>
    </source>
</reference>
<reference evidence="7" key="2">
    <citation type="journal article" date="2015" name="Genome Announc.">
        <title>Draft Genome Sequence of Filamentous Marine Cyanobacterium Lyngbya confervoides Strain BDU141951.</title>
        <authorList>
            <person name="Chandrababunaidu M.M."/>
            <person name="Sen D."/>
            <person name="Tripathy S."/>
        </authorList>
    </citation>
    <scope>NUCLEOTIDE SEQUENCE</scope>
    <source>
        <strain evidence="7">BDU141951</strain>
    </source>
</reference>
<keyword evidence="3 6" id="KW-0605">Phycobilisome</keyword>
<evidence type="ECO:0000256" key="3">
    <source>
        <dbReference type="ARBA" id="ARBA00022738"/>
    </source>
</evidence>
<proteinExistence type="inferred from homology"/>
<comment type="caution">
    <text evidence="7">The sequence shown here is derived from an EMBL/GenBank/DDBJ whole genome shotgun (WGS) entry which is preliminary data.</text>
</comment>
<dbReference type="InterPro" id="IPR038255">
    <property type="entry name" value="PBS_linker_sf"/>
</dbReference>
<dbReference type="InterPro" id="IPR001297">
    <property type="entry name" value="PBS_linker_dom"/>
</dbReference>
<dbReference type="Pfam" id="PF00427">
    <property type="entry name" value="PBS_linker_poly"/>
    <property type="match status" value="1"/>
</dbReference>
<organism evidence="7">
    <name type="scientific">Lyngbya confervoides BDU141951</name>
    <dbReference type="NCBI Taxonomy" id="1574623"/>
    <lineage>
        <taxon>Bacteria</taxon>
        <taxon>Bacillati</taxon>
        <taxon>Cyanobacteriota</taxon>
        <taxon>Cyanophyceae</taxon>
        <taxon>Oscillatoriophycideae</taxon>
        <taxon>Oscillatoriales</taxon>
        <taxon>Microcoleaceae</taxon>
        <taxon>Lyngbya</taxon>
    </lineage>
</organism>
<keyword evidence="5" id="KW-0472">Membrane</keyword>
<keyword evidence="4" id="KW-0793">Thylakoid</keyword>
<accession>A0A0C1UWX7</accession>
<evidence type="ECO:0000256" key="1">
    <source>
        <dbReference type="ARBA" id="ARBA00004308"/>
    </source>
</evidence>
<reference evidence="7" key="3">
    <citation type="submission" date="2020-02" db="EMBL/GenBank/DDBJ databases">
        <authorList>
            <person name="Sarangi A.N."/>
            <person name="Ghosh S."/>
            <person name="Mukherjee M."/>
            <person name="Tripathy S."/>
        </authorList>
    </citation>
    <scope>NUCLEOTIDE SEQUENCE</scope>
    <source>
        <strain evidence="7">BDU141951</strain>
    </source>
</reference>
<evidence type="ECO:0000256" key="2">
    <source>
        <dbReference type="ARBA" id="ARBA00022549"/>
    </source>
</evidence>
<evidence type="ECO:0000256" key="5">
    <source>
        <dbReference type="ARBA" id="ARBA00023136"/>
    </source>
</evidence>
<dbReference type="GO" id="GO:0012505">
    <property type="term" value="C:endomembrane system"/>
    <property type="evidence" value="ECO:0007669"/>
    <property type="project" value="UniProtKB-SubCell"/>
</dbReference>
<dbReference type="PANTHER" id="PTHR34011">
    <property type="entry name" value="PHYCOBILISOME 32.1 KDA LINKER POLYPEPTIDE, PHYCOCYANIN-ASSOCIATED, ROD 2-RELATED"/>
    <property type="match status" value="1"/>
</dbReference>
<dbReference type="AlphaFoldDB" id="A0A0C1UWX7"/>
<dbReference type="GO" id="GO:0015979">
    <property type="term" value="P:photosynthesis"/>
    <property type="evidence" value="ECO:0007669"/>
    <property type="project" value="InterPro"/>
</dbReference>
<dbReference type="Gene3D" id="1.10.3130.20">
    <property type="entry name" value="Phycobilisome linker domain"/>
    <property type="match status" value="1"/>
</dbReference>
<dbReference type="EMBL" id="JTHE02000002">
    <property type="protein sequence ID" value="NEV65625.1"/>
    <property type="molecule type" value="Genomic_DNA"/>
</dbReference>
<gene>
    <name evidence="7" type="ORF">QQ91_000655</name>
</gene>
<comment type="subcellular location">
    <subcellularLocation>
        <location evidence="1">Endomembrane system</location>
    </subcellularLocation>
</comment>
<dbReference type="GO" id="GO:0030089">
    <property type="term" value="C:phycobilisome"/>
    <property type="evidence" value="ECO:0007669"/>
    <property type="project" value="UniProtKB-UniRule"/>
</dbReference>
<name>A0A0C1UWX7_9CYAN</name>
<evidence type="ECO:0000256" key="4">
    <source>
        <dbReference type="ARBA" id="ARBA00023078"/>
    </source>
</evidence>
<dbReference type="PROSITE" id="PS51445">
    <property type="entry name" value="PBS_LINKER"/>
    <property type="match status" value="1"/>
</dbReference>
<evidence type="ECO:0000256" key="6">
    <source>
        <dbReference type="PROSITE-ProRule" id="PRU00775"/>
    </source>
</evidence>
<protein>
    <submittedName>
        <fullName evidence="7">Phycobilisome rod-core linker polypeptide CpcG</fullName>
    </submittedName>
</protein>
<evidence type="ECO:0000313" key="7">
    <source>
        <dbReference type="EMBL" id="NEV65625.1"/>
    </source>
</evidence>
<comment type="similarity">
    <text evidence="6">Belongs to the phycobilisome linker protein family.</text>
</comment>
<sequence>MVLQQLTYAPSSQNQRVKNFEVPGDEYPRMFSGDNLLDDNGEVQDLISAAYRQIFNEQQLLASNRLPKLESQLKMGQITVKEFVRGLLLSSTFRERNFDANNNYRFARMCLQRVLGREPYSDREILSWSIVIGTKGLVGFVNGLLESQEYLDNFGEHIVPYQRRRILPQRPQGDVTFAHMPRYAEDHLAQLKALGYDFDRDHVPGGYRWSSQPSPVRWQWQKPPYSPVVRRIGAGITIFGASAIGLILAAVILSWFGWLHI</sequence>
<keyword evidence="2" id="KW-0042">Antenna complex</keyword>